<dbReference type="EMBL" id="ML977507">
    <property type="protein sequence ID" value="KAF2128981.1"/>
    <property type="molecule type" value="Genomic_DNA"/>
</dbReference>
<dbReference type="GeneID" id="54407165"/>
<evidence type="ECO:0000256" key="2">
    <source>
        <dbReference type="SAM" id="Phobius"/>
    </source>
</evidence>
<keyword evidence="2" id="KW-1133">Transmembrane helix</keyword>
<protein>
    <submittedName>
        <fullName evidence="3">Uncharacterized protein</fullName>
    </submittedName>
</protein>
<dbReference type="AlphaFoldDB" id="A0A6A6AEZ6"/>
<keyword evidence="4" id="KW-1185">Reference proteome</keyword>
<reference evidence="3" key="1">
    <citation type="journal article" date="2020" name="Stud. Mycol.">
        <title>101 Dothideomycetes genomes: a test case for predicting lifestyles and emergence of pathogens.</title>
        <authorList>
            <person name="Haridas S."/>
            <person name="Albert R."/>
            <person name="Binder M."/>
            <person name="Bloem J."/>
            <person name="Labutti K."/>
            <person name="Salamov A."/>
            <person name="Andreopoulos B."/>
            <person name="Baker S."/>
            <person name="Barry K."/>
            <person name="Bills G."/>
            <person name="Bluhm B."/>
            <person name="Cannon C."/>
            <person name="Castanera R."/>
            <person name="Culley D."/>
            <person name="Daum C."/>
            <person name="Ezra D."/>
            <person name="Gonzalez J."/>
            <person name="Henrissat B."/>
            <person name="Kuo A."/>
            <person name="Liang C."/>
            <person name="Lipzen A."/>
            <person name="Lutzoni F."/>
            <person name="Magnuson J."/>
            <person name="Mondo S."/>
            <person name="Nolan M."/>
            <person name="Ohm R."/>
            <person name="Pangilinan J."/>
            <person name="Park H.-J."/>
            <person name="Ramirez L."/>
            <person name="Alfaro M."/>
            <person name="Sun H."/>
            <person name="Tritt A."/>
            <person name="Yoshinaga Y."/>
            <person name="Zwiers L.-H."/>
            <person name="Turgeon B."/>
            <person name="Goodwin S."/>
            <person name="Spatafora J."/>
            <person name="Crous P."/>
            <person name="Grigoriev I."/>
        </authorList>
    </citation>
    <scope>NUCLEOTIDE SEQUENCE</scope>
    <source>
        <strain evidence="3">CBS 119687</strain>
    </source>
</reference>
<evidence type="ECO:0000313" key="3">
    <source>
        <dbReference type="EMBL" id="KAF2128981.1"/>
    </source>
</evidence>
<dbReference type="Proteomes" id="UP000799771">
    <property type="component" value="Unassembled WGS sequence"/>
</dbReference>
<organism evidence="3 4">
    <name type="scientific">Dothidotthia symphoricarpi CBS 119687</name>
    <dbReference type="NCBI Taxonomy" id="1392245"/>
    <lineage>
        <taxon>Eukaryota</taxon>
        <taxon>Fungi</taxon>
        <taxon>Dikarya</taxon>
        <taxon>Ascomycota</taxon>
        <taxon>Pezizomycotina</taxon>
        <taxon>Dothideomycetes</taxon>
        <taxon>Pleosporomycetidae</taxon>
        <taxon>Pleosporales</taxon>
        <taxon>Dothidotthiaceae</taxon>
        <taxon>Dothidotthia</taxon>
    </lineage>
</organism>
<gene>
    <name evidence="3" type="ORF">P153DRAFT_357459</name>
</gene>
<proteinExistence type="predicted"/>
<keyword evidence="2" id="KW-0812">Transmembrane</keyword>
<keyword evidence="2" id="KW-0472">Membrane</keyword>
<feature type="region of interest" description="Disordered" evidence="1">
    <location>
        <begin position="186"/>
        <end position="206"/>
    </location>
</feature>
<accession>A0A6A6AEZ6</accession>
<evidence type="ECO:0000313" key="4">
    <source>
        <dbReference type="Proteomes" id="UP000799771"/>
    </source>
</evidence>
<name>A0A6A6AEZ6_9PLEO</name>
<dbReference type="RefSeq" id="XP_033523370.1">
    <property type="nucleotide sequence ID" value="XM_033666733.1"/>
</dbReference>
<feature type="transmembrane region" description="Helical" evidence="2">
    <location>
        <begin position="101"/>
        <end position="124"/>
    </location>
</feature>
<evidence type="ECO:0000256" key="1">
    <source>
        <dbReference type="SAM" id="MobiDB-lite"/>
    </source>
</evidence>
<feature type="transmembrane region" description="Helical" evidence="2">
    <location>
        <begin position="59"/>
        <end position="80"/>
    </location>
</feature>
<feature type="transmembrane region" description="Helical" evidence="2">
    <location>
        <begin position="130"/>
        <end position="159"/>
    </location>
</feature>
<sequence length="206" mass="23101">MLYNKHLRLLKVLSTYTLISTVLAAKAVIKAVVKAVIRVVIRAGLGSNTNLTFSVLKLLYSKLVVIKVYKAVIIYFKYIIKEERIRQYFKLRKTSISSLKINLLIGLVLIFNILPTACLITLYYTAYVLLLSYFSLIVLLAFFNIVYASNSSLTALALIRNILRSTPIYLSNRAIVIKYISYAPSSSNSVNSVNSSSSNNNSNNKI</sequence>